<feature type="region of interest" description="Disordered" evidence="7">
    <location>
        <begin position="755"/>
        <end position="859"/>
    </location>
</feature>
<feature type="transmembrane region" description="Helical" evidence="6">
    <location>
        <begin position="291"/>
        <end position="312"/>
    </location>
</feature>
<feature type="transmembrane region" description="Helical" evidence="6">
    <location>
        <begin position="606"/>
        <end position="628"/>
    </location>
</feature>
<dbReference type="Proteomes" id="UP000694570">
    <property type="component" value="Unplaced"/>
</dbReference>
<reference evidence="9" key="1">
    <citation type="submission" date="2025-08" db="UniProtKB">
        <authorList>
            <consortium name="Ensembl"/>
        </authorList>
    </citation>
    <scope>IDENTIFICATION</scope>
</reference>
<feature type="compositionally biased region" description="Basic residues" evidence="7">
    <location>
        <begin position="1"/>
        <end position="13"/>
    </location>
</feature>
<keyword evidence="3 6" id="KW-0812">Transmembrane</keyword>
<keyword evidence="4 6" id="KW-1133">Transmembrane helix</keyword>
<dbReference type="PANTHER" id="PTHR23302:SF17">
    <property type="entry name" value="TRANSMEMBRANE CHANNEL-LIKE PROTEIN 2"/>
    <property type="match status" value="1"/>
</dbReference>
<evidence type="ECO:0000313" key="10">
    <source>
        <dbReference type="Proteomes" id="UP000694570"/>
    </source>
</evidence>
<evidence type="ECO:0000256" key="2">
    <source>
        <dbReference type="ARBA" id="ARBA00006510"/>
    </source>
</evidence>
<evidence type="ECO:0000256" key="7">
    <source>
        <dbReference type="SAM" id="MobiDB-lite"/>
    </source>
</evidence>
<feature type="transmembrane region" description="Helical" evidence="6">
    <location>
        <begin position="649"/>
        <end position="670"/>
    </location>
</feature>
<evidence type="ECO:0000256" key="5">
    <source>
        <dbReference type="ARBA" id="ARBA00023136"/>
    </source>
</evidence>
<feature type="transmembrane region" description="Helical" evidence="6">
    <location>
        <begin position="259"/>
        <end position="279"/>
    </location>
</feature>
<feature type="region of interest" description="Disordered" evidence="7">
    <location>
        <begin position="1"/>
        <end position="98"/>
    </location>
</feature>
<keyword evidence="5 6" id="KW-0472">Membrane</keyword>
<feature type="transmembrane region" description="Helical" evidence="6">
    <location>
        <begin position="386"/>
        <end position="407"/>
    </location>
</feature>
<name>A0A8D0WDJ8_PIG</name>
<protein>
    <recommendedName>
        <fullName evidence="6">Transmembrane channel-like protein</fullName>
    </recommendedName>
</protein>
<feature type="transmembrane region" description="Helical" evidence="6">
    <location>
        <begin position="460"/>
        <end position="479"/>
    </location>
</feature>
<dbReference type="PANTHER" id="PTHR23302">
    <property type="entry name" value="TRANSMEMBRANE CHANNEL-RELATED"/>
    <property type="match status" value="1"/>
</dbReference>
<dbReference type="Pfam" id="PF07810">
    <property type="entry name" value="TMC"/>
    <property type="match status" value="1"/>
</dbReference>
<sequence>GDRSGRRPSRKRTYKAEHVPSRRGAQPGQKERAGGSPKPGSPQRKPAEHRGHHKQLGERERSSAEKTRGGKRNRDRKASFREQRAPRKREKEVPRKEEMWKQLKKHRCVSGTFQSALSLSFQPCSEARDRTHILMDTSQIQPCWLVSLEAQEFVEKYEGALGKGKGKRLYAYRMLMAKKWVKFKRDFDNFKTQCIPWEMKIKDIESHFGSSVASYFIFLRWMYGVNLVLFGLIFGLVIIPEPHGNFPRLTVLLSLQTQSLGFAVLQGYIKYSALFYGYYNNQRTIGWLRYRLPMAYFMVGVSVFGYSLMIVIRSMAGNRQGSTSEGESDNFTFSFKMFTSWDYLIGNSETADNKYASITTSFKESIVDEQESNKEENVHLTRFLRVLANFLIICCLCGSGYLIYFVVKRSQEFSKMQNVSWYERNEVEIVMSLLGMFCPPLFETIAALENYHPRIGLKWQLGRIFALFLGNLYTFLLALMDDVHLKLSNEETIKNITHWTLFHYYNSSGWNESVPRPPLHPADVPRGSCWETAVGIEFMRLTVSDMLVTYITILLGDFLRACFVRFMNYCWCWDLEAGFPSYAEFDISGNVLGLIFNQGMIWMGSFYAPGLVGINVLRLLTSMYFQCWAVMSSNVPHERVFKASRSNNFYMGLLLLVLFLSLLPVAYTIMSLPPSFDCGPFSGKNRMYDVIQETVENDFPTFLGKIFAFLANPGLIIPAILLMFLAIYYLNSVSKSLSRANAQLRKKIQALREVEKSHKSVKGGATARDSEDTAKGNSTNATQLTQEAHSNTRSLIHQTSDQKAQGPGACSSASREVPPASQHLPVSRPPGVRQDSGQARPQPRPWRPGSGKSAQRPHH</sequence>
<dbReference type="Ensembl" id="ENSSSCT00030044932.1">
    <property type="protein sequence ID" value="ENSSSCP00030020190.1"/>
    <property type="gene ID" value="ENSSSCG00030032473.1"/>
</dbReference>
<dbReference type="AlphaFoldDB" id="A0A8D0WDJ8"/>
<feature type="compositionally biased region" description="Polar residues" evidence="7">
    <location>
        <begin position="775"/>
        <end position="803"/>
    </location>
</feature>
<feature type="compositionally biased region" description="Basic and acidic residues" evidence="7">
    <location>
        <begin position="45"/>
        <end position="68"/>
    </location>
</feature>
<comment type="similarity">
    <text evidence="2 6">Belongs to the TMC family.</text>
</comment>
<proteinExistence type="inferred from homology"/>
<feature type="transmembrane region" description="Helical" evidence="6">
    <location>
        <begin position="221"/>
        <end position="239"/>
    </location>
</feature>
<feature type="transmembrane region" description="Helical" evidence="6">
    <location>
        <begin position="706"/>
        <end position="730"/>
    </location>
</feature>
<comment type="subcellular location">
    <subcellularLocation>
        <location evidence="1 6">Membrane</location>
        <topology evidence="1 6">Multi-pass membrane protein</topology>
    </subcellularLocation>
</comment>
<organism evidence="9 10">
    <name type="scientific">Sus scrofa</name>
    <name type="common">Pig</name>
    <dbReference type="NCBI Taxonomy" id="9823"/>
    <lineage>
        <taxon>Eukaryota</taxon>
        <taxon>Metazoa</taxon>
        <taxon>Chordata</taxon>
        <taxon>Craniata</taxon>
        <taxon>Vertebrata</taxon>
        <taxon>Euteleostomi</taxon>
        <taxon>Mammalia</taxon>
        <taxon>Eutheria</taxon>
        <taxon>Laurasiatheria</taxon>
        <taxon>Artiodactyla</taxon>
        <taxon>Suina</taxon>
        <taxon>Suidae</taxon>
        <taxon>Sus</taxon>
    </lineage>
</organism>
<evidence type="ECO:0000256" key="1">
    <source>
        <dbReference type="ARBA" id="ARBA00004141"/>
    </source>
</evidence>
<dbReference type="InterPro" id="IPR012496">
    <property type="entry name" value="TMC_dom"/>
</dbReference>
<evidence type="ECO:0000256" key="4">
    <source>
        <dbReference type="ARBA" id="ARBA00022989"/>
    </source>
</evidence>
<accession>A0A8D0WDJ8</accession>
<dbReference type="GO" id="GO:0005886">
    <property type="term" value="C:plasma membrane"/>
    <property type="evidence" value="ECO:0007669"/>
    <property type="project" value="InterPro"/>
</dbReference>
<evidence type="ECO:0000256" key="3">
    <source>
        <dbReference type="ARBA" id="ARBA00022692"/>
    </source>
</evidence>
<evidence type="ECO:0000313" key="9">
    <source>
        <dbReference type="Ensembl" id="ENSSSCP00030020190.1"/>
    </source>
</evidence>
<evidence type="ECO:0000256" key="6">
    <source>
        <dbReference type="RuleBase" id="RU310713"/>
    </source>
</evidence>
<feature type="domain" description="TMC" evidence="8">
    <location>
        <begin position="529"/>
        <end position="644"/>
    </location>
</feature>
<evidence type="ECO:0000259" key="8">
    <source>
        <dbReference type="Pfam" id="PF07810"/>
    </source>
</evidence>
<feature type="compositionally biased region" description="Basic and acidic residues" evidence="7">
    <location>
        <begin position="76"/>
        <end position="98"/>
    </location>
</feature>
<dbReference type="InterPro" id="IPR038900">
    <property type="entry name" value="TMC"/>
</dbReference>